<dbReference type="GO" id="GO:0006081">
    <property type="term" value="P:aldehyde metabolic process"/>
    <property type="evidence" value="ECO:0007669"/>
    <property type="project" value="InterPro"/>
</dbReference>
<dbReference type="EMBL" id="FWDO01000005">
    <property type="protein sequence ID" value="SLM18850.1"/>
    <property type="molecule type" value="Genomic_DNA"/>
</dbReference>
<dbReference type="Pfam" id="PF00171">
    <property type="entry name" value="Aldedh"/>
    <property type="match status" value="1"/>
</dbReference>
<gene>
    <name evidence="9" type="primary">alkH</name>
    <name evidence="9" type="ORF">SPIRO4BDMA_50365</name>
</gene>
<dbReference type="InterPro" id="IPR029510">
    <property type="entry name" value="Ald_DH_CS_GLU"/>
</dbReference>
<keyword evidence="3" id="KW-0520">NAD</keyword>
<dbReference type="GO" id="GO:0005737">
    <property type="term" value="C:cytoplasm"/>
    <property type="evidence" value="ECO:0007669"/>
    <property type="project" value="TreeGrafter"/>
</dbReference>
<dbReference type="Gene3D" id="3.40.309.10">
    <property type="entry name" value="Aldehyde Dehydrogenase, Chain A, domain 2"/>
    <property type="match status" value="1"/>
</dbReference>
<dbReference type="PROSITE" id="PS00070">
    <property type="entry name" value="ALDEHYDE_DEHYDR_CYS"/>
    <property type="match status" value="1"/>
</dbReference>
<feature type="active site" evidence="5">
    <location>
        <position position="250"/>
    </location>
</feature>
<evidence type="ECO:0000256" key="1">
    <source>
        <dbReference type="ARBA" id="ARBA00009986"/>
    </source>
</evidence>
<sequence>MVIPDKRHLVELFESQAERRWQLAATGPAERIARLKKLRAAILARSDELYAAVKADYGKPAFEAWLTEIFPSIEEIDCVTKNLASWMKGKRSKGTLILPLSSTRVLYEPKGRVLIMSPWNYPFQLLIAPLVDAIAAGNCVIAKPSNKTPHTAAFLADLLENVFPPEEVAVVEGPGSTIGNLLLELPFDHIFFTGSPSVGAKVGEAAARVHAGLTLELGGKSPTIILAGARMEETARRIAWGKFLNAGQTCIAPDYLFCPKDSVRDFAAALQKTVESFYGKTEEDREASPDLPRIVDRAACSRLQNLVSDAVSKGARLEFGGRFDIERRYAAPTLLTGVRPDMDIMAEEIFGPILPVLPYDSLDEAIAFIRARPKPLALYVLGRDKKSAERIIGSTTSGSAAVNDLLVQIEKLDAPFGGVGMSGTGNYHGFYGFRTFSHERNVLYQGPFSAVEKFYPPYDSPAQKRLWGALKAVKRLNR</sequence>
<keyword evidence="2 4" id="KW-0560">Oxidoreductase</keyword>
<organism evidence="9">
    <name type="scientific">uncultured spirochete</name>
    <dbReference type="NCBI Taxonomy" id="156406"/>
    <lineage>
        <taxon>Bacteria</taxon>
        <taxon>Pseudomonadati</taxon>
        <taxon>Spirochaetota</taxon>
        <taxon>Spirochaetia</taxon>
        <taxon>Spirochaetales</taxon>
        <taxon>environmental samples</taxon>
    </lineage>
</organism>
<dbReference type="InterPro" id="IPR012394">
    <property type="entry name" value="Aldehyde_DH_NAD(P)"/>
</dbReference>
<protein>
    <recommendedName>
        <fullName evidence="4">Aldehyde dehydrogenase</fullName>
    </recommendedName>
</protein>
<dbReference type="FunFam" id="3.40.309.10:FF:000003">
    <property type="entry name" value="Aldehyde dehydrogenase"/>
    <property type="match status" value="1"/>
</dbReference>
<dbReference type="PIRSF" id="PIRSF036492">
    <property type="entry name" value="ALDH"/>
    <property type="match status" value="1"/>
</dbReference>
<reference evidence="9" key="1">
    <citation type="submission" date="2017-02" db="EMBL/GenBank/DDBJ databases">
        <authorList>
            <person name="Regsiter A."/>
            <person name="William W."/>
        </authorList>
    </citation>
    <scope>NUCLEOTIDE SEQUENCE</scope>
    <source>
        <strain evidence="9">BdmA 4</strain>
    </source>
</reference>
<dbReference type="SUPFAM" id="SSF53720">
    <property type="entry name" value="ALDH-like"/>
    <property type="match status" value="1"/>
</dbReference>
<dbReference type="PROSITE" id="PS00687">
    <property type="entry name" value="ALDEHYDE_DEHYDR_GLU"/>
    <property type="match status" value="1"/>
</dbReference>
<proteinExistence type="inferred from homology"/>
<dbReference type="InterPro" id="IPR016163">
    <property type="entry name" value="Ald_DH_C"/>
</dbReference>
<dbReference type="InterPro" id="IPR016162">
    <property type="entry name" value="Ald_DH_N"/>
</dbReference>
<dbReference type="GO" id="GO:0004029">
    <property type="term" value="F:aldehyde dehydrogenase (NAD+) activity"/>
    <property type="evidence" value="ECO:0007669"/>
    <property type="project" value="TreeGrafter"/>
</dbReference>
<evidence type="ECO:0000256" key="5">
    <source>
        <dbReference type="PIRSR" id="PIRSR036492-1"/>
    </source>
</evidence>
<evidence type="ECO:0000256" key="7">
    <source>
        <dbReference type="RuleBase" id="RU003345"/>
    </source>
</evidence>
<evidence type="ECO:0000256" key="3">
    <source>
        <dbReference type="ARBA" id="ARBA00023027"/>
    </source>
</evidence>
<comment type="similarity">
    <text evidence="1 4 7">Belongs to the aldehyde dehydrogenase family.</text>
</comment>
<evidence type="ECO:0000256" key="4">
    <source>
        <dbReference type="PIRNR" id="PIRNR036492"/>
    </source>
</evidence>
<dbReference type="Gene3D" id="3.40.605.10">
    <property type="entry name" value="Aldehyde Dehydrogenase, Chain A, domain 1"/>
    <property type="match status" value="1"/>
</dbReference>
<dbReference type="PANTHER" id="PTHR43570:SF20">
    <property type="entry name" value="ALDEHYDE DEHYDROGENASE ALDX-RELATED"/>
    <property type="match status" value="1"/>
</dbReference>
<feature type="domain" description="Aldehyde dehydrogenase" evidence="8">
    <location>
        <begin position="22"/>
        <end position="441"/>
    </location>
</feature>
<dbReference type="AlphaFoldDB" id="A0A3P3XRH4"/>
<evidence type="ECO:0000256" key="6">
    <source>
        <dbReference type="PROSITE-ProRule" id="PRU10007"/>
    </source>
</evidence>
<evidence type="ECO:0000256" key="2">
    <source>
        <dbReference type="ARBA" id="ARBA00023002"/>
    </source>
</evidence>
<dbReference type="InterPro" id="IPR016160">
    <property type="entry name" value="Ald_DH_CS_CYS"/>
</dbReference>
<evidence type="ECO:0000313" key="9">
    <source>
        <dbReference type="EMBL" id="SLM18850.1"/>
    </source>
</evidence>
<dbReference type="PANTHER" id="PTHR43570">
    <property type="entry name" value="ALDEHYDE DEHYDROGENASE"/>
    <property type="match status" value="1"/>
</dbReference>
<feature type="active site" evidence="5 6">
    <location>
        <position position="216"/>
    </location>
</feature>
<accession>A0A3P3XRH4</accession>
<dbReference type="InterPro" id="IPR016161">
    <property type="entry name" value="Ald_DH/histidinol_DH"/>
</dbReference>
<dbReference type="InterPro" id="IPR015590">
    <property type="entry name" value="Aldehyde_DH_dom"/>
</dbReference>
<name>A0A3P3XRH4_9SPIR</name>
<evidence type="ECO:0000259" key="8">
    <source>
        <dbReference type="Pfam" id="PF00171"/>
    </source>
</evidence>